<dbReference type="FunFam" id="3.40.50.1860:FF:000002">
    <property type="entry name" value="Glutamate racemase"/>
    <property type="match status" value="1"/>
</dbReference>
<organism evidence="9 10">
    <name type="scientific">Slackia equolifaciens</name>
    <dbReference type="NCBI Taxonomy" id="498718"/>
    <lineage>
        <taxon>Bacteria</taxon>
        <taxon>Bacillati</taxon>
        <taxon>Actinomycetota</taxon>
        <taxon>Coriobacteriia</taxon>
        <taxon>Eggerthellales</taxon>
        <taxon>Eggerthellaceae</taxon>
        <taxon>Slackia</taxon>
    </lineage>
</organism>
<keyword evidence="3 8" id="KW-0133">Cell shape</keyword>
<gene>
    <name evidence="8 9" type="primary">murI</name>
    <name evidence="9" type="ORF">K8U77_08020</name>
</gene>
<dbReference type="InterPro" id="IPR018187">
    <property type="entry name" value="Asp/Glu_racemase_AS_1"/>
</dbReference>
<dbReference type="PROSITE" id="PS00923">
    <property type="entry name" value="ASP_GLU_RACEMASE_1"/>
    <property type="match status" value="1"/>
</dbReference>
<keyword evidence="5 8" id="KW-0413">Isomerase</keyword>
<comment type="pathway">
    <text evidence="8">Cell wall biogenesis; peptidoglycan biosynthesis.</text>
</comment>
<feature type="binding site" evidence="8">
    <location>
        <begin position="166"/>
        <end position="167"/>
    </location>
    <ligand>
        <name>substrate</name>
    </ligand>
</feature>
<evidence type="ECO:0000313" key="10">
    <source>
        <dbReference type="Proteomes" id="UP000786989"/>
    </source>
</evidence>
<dbReference type="Proteomes" id="UP000786989">
    <property type="component" value="Unassembled WGS sequence"/>
</dbReference>
<proteinExistence type="inferred from homology"/>
<dbReference type="GO" id="GO:0008360">
    <property type="term" value="P:regulation of cell shape"/>
    <property type="evidence" value="ECO:0007669"/>
    <property type="project" value="UniProtKB-KW"/>
</dbReference>
<reference evidence="9" key="2">
    <citation type="submission" date="2021-09" db="EMBL/GenBank/DDBJ databases">
        <authorList>
            <person name="Gilroy R."/>
        </authorList>
    </citation>
    <scope>NUCLEOTIDE SEQUENCE</scope>
    <source>
        <strain evidence="9">ChiGjej6B6-11269</strain>
    </source>
</reference>
<feature type="binding site" evidence="8">
    <location>
        <begin position="102"/>
        <end position="103"/>
    </location>
    <ligand>
        <name>substrate</name>
    </ligand>
</feature>
<dbReference type="GO" id="GO:0071555">
    <property type="term" value="P:cell wall organization"/>
    <property type="evidence" value="ECO:0007669"/>
    <property type="project" value="UniProtKB-KW"/>
</dbReference>
<dbReference type="AlphaFoldDB" id="A0A9D2UY05"/>
<sequence length="378" mass="39570">MKNTDQAASVRHSDSRIEYDVIDGLPGVSCDGPACSVPGASGDTCAASGTASNSASGAASSMAGVLDGASGAGAPGSSAQAAASRSLAPDVPFDNAPIGIFDSGFGGLTVAREIAKELPNESIVYFGDTSRCPYGPRSQEEVDGFVQQICAWLVQRGVKMLVIACNTATAAGLEHAQRTFAIPVIGAVEPGARAAARATKNRRVGVIATKGTVESECYPRAIRHIDAGITVFSTATPKFVDIVEQGIRISKGPIEDLTSLASKVYIRPAFQEIAQDYLEPLRRCDVDTLVLGCTHYPMLKALIGGVMGHRVLLVSSAEEMAKDVRDTLARRGQLAAPDNVAVREFFTSSADVEDFQAFGSRVFNQPIARPVHVDLGAL</sequence>
<dbReference type="SUPFAM" id="SSF53681">
    <property type="entry name" value="Aspartate/glutamate racemase"/>
    <property type="match status" value="2"/>
</dbReference>
<dbReference type="NCBIfam" id="TIGR00067">
    <property type="entry name" value="glut_race"/>
    <property type="match status" value="1"/>
</dbReference>
<dbReference type="EMBL" id="DYWI01000155">
    <property type="protein sequence ID" value="HJF66040.1"/>
    <property type="molecule type" value="Genomic_DNA"/>
</dbReference>
<dbReference type="GO" id="GO:0009252">
    <property type="term" value="P:peptidoglycan biosynthetic process"/>
    <property type="evidence" value="ECO:0007669"/>
    <property type="project" value="UniProtKB-UniRule"/>
</dbReference>
<evidence type="ECO:0000256" key="5">
    <source>
        <dbReference type="ARBA" id="ARBA00023235"/>
    </source>
</evidence>
<dbReference type="PANTHER" id="PTHR21198:SF2">
    <property type="entry name" value="GLUTAMATE RACEMASE"/>
    <property type="match status" value="1"/>
</dbReference>
<keyword evidence="4 8" id="KW-0573">Peptidoglycan synthesis</keyword>
<evidence type="ECO:0000256" key="4">
    <source>
        <dbReference type="ARBA" id="ARBA00022984"/>
    </source>
</evidence>
<evidence type="ECO:0000256" key="8">
    <source>
        <dbReference type="HAMAP-Rule" id="MF_00258"/>
    </source>
</evidence>
<dbReference type="EC" id="5.1.1.3" evidence="2 8"/>
<evidence type="ECO:0000256" key="3">
    <source>
        <dbReference type="ARBA" id="ARBA00022960"/>
    </source>
</evidence>
<evidence type="ECO:0000313" key="9">
    <source>
        <dbReference type="EMBL" id="HJF66040.1"/>
    </source>
</evidence>
<dbReference type="InterPro" id="IPR015942">
    <property type="entry name" value="Asp/Glu/hydantoin_racemase"/>
</dbReference>
<accession>A0A9D2UY05</accession>
<dbReference type="Gene3D" id="3.40.50.1860">
    <property type="match status" value="2"/>
</dbReference>
<dbReference type="PANTHER" id="PTHR21198">
    <property type="entry name" value="GLUTAMATE RACEMASE"/>
    <property type="match status" value="1"/>
</dbReference>
<dbReference type="GO" id="GO:0008881">
    <property type="term" value="F:glutamate racemase activity"/>
    <property type="evidence" value="ECO:0007669"/>
    <property type="project" value="UniProtKB-UniRule"/>
</dbReference>
<dbReference type="InterPro" id="IPR001920">
    <property type="entry name" value="Asp/Glu_race"/>
</dbReference>
<feature type="active site" description="Proton donor/acceptor" evidence="8">
    <location>
        <position position="165"/>
    </location>
</feature>
<dbReference type="PROSITE" id="PS00924">
    <property type="entry name" value="ASP_GLU_RACEMASE_2"/>
    <property type="match status" value="1"/>
</dbReference>
<dbReference type="HAMAP" id="MF_00258">
    <property type="entry name" value="Glu_racemase"/>
    <property type="match status" value="1"/>
</dbReference>
<dbReference type="Pfam" id="PF01177">
    <property type="entry name" value="Asp_Glu_race"/>
    <property type="match status" value="1"/>
</dbReference>
<keyword evidence="6 8" id="KW-0961">Cell wall biogenesis/degradation</keyword>
<comment type="similarity">
    <text evidence="8">Belongs to the aspartate/glutamate racemases family.</text>
</comment>
<evidence type="ECO:0000256" key="6">
    <source>
        <dbReference type="ARBA" id="ARBA00023316"/>
    </source>
</evidence>
<comment type="catalytic activity">
    <reaction evidence="1 8">
        <text>L-glutamate = D-glutamate</text>
        <dbReference type="Rhea" id="RHEA:12813"/>
        <dbReference type="ChEBI" id="CHEBI:29985"/>
        <dbReference type="ChEBI" id="CHEBI:29986"/>
        <dbReference type="EC" id="5.1.1.3"/>
    </reaction>
</comment>
<reference evidence="9" key="1">
    <citation type="journal article" date="2021" name="PeerJ">
        <title>Extensive microbial diversity within the chicken gut microbiome revealed by metagenomics and culture.</title>
        <authorList>
            <person name="Gilroy R."/>
            <person name="Ravi A."/>
            <person name="Getino M."/>
            <person name="Pursley I."/>
            <person name="Horton D.L."/>
            <person name="Alikhan N.F."/>
            <person name="Baker D."/>
            <person name="Gharbi K."/>
            <person name="Hall N."/>
            <person name="Watson M."/>
            <person name="Adriaenssens E.M."/>
            <person name="Foster-Nyarko E."/>
            <person name="Jarju S."/>
            <person name="Secka A."/>
            <person name="Antonio M."/>
            <person name="Oren A."/>
            <person name="Chaudhuri R.R."/>
            <person name="La Ragione R."/>
            <person name="Hildebrand F."/>
            <person name="Pallen M.J."/>
        </authorList>
    </citation>
    <scope>NUCLEOTIDE SEQUENCE</scope>
    <source>
        <strain evidence="9">ChiGjej6B6-11269</strain>
    </source>
</reference>
<evidence type="ECO:0000256" key="2">
    <source>
        <dbReference type="ARBA" id="ARBA00013090"/>
    </source>
</evidence>
<evidence type="ECO:0000256" key="7">
    <source>
        <dbReference type="ARBA" id="ARBA00070053"/>
    </source>
</evidence>
<comment type="caution">
    <text evidence="9">The sequence shown here is derived from an EMBL/GenBank/DDBJ whole genome shotgun (WGS) entry which is preliminary data.</text>
</comment>
<feature type="active site" description="Proton donor/acceptor" evidence="8">
    <location>
        <position position="293"/>
    </location>
</feature>
<dbReference type="InterPro" id="IPR033134">
    <property type="entry name" value="Asp/Glu_racemase_AS_2"/>
</dbReference>
<name>A0A9D2UY05_9ACTN</name>
<dbReference type="InterPro" id="IPR004391">
    <property type="entry name" value="Glu_race"/>
</dbReference>
<comment type="function">
    <text evidence="8">Provides the (R)-glutamate required for cell wall biosynthesis.</text>
</comment>
<feature type="binding site" evidence="8">
    <location>
        <begin position="294"/>
        <end position="295"/>
    </location>
    <ligand>
        <name>substrate</name>
    </ligand>
</feature>
<feature type="binding site" evidence="8">
    <location>
        <begin position="134"/>
        <end position="135"/>
    </location>
    <ligand>
        <name>substrate</name>
    </ligand>
</feature>
<protein>
    <recommendedName>
        <fullName evidence="7 8">Glutamate racemase</fullName>
        <ecNumber evidence="2 8">5.1.1.3</ecNumber>
    </recommendedName>
</protein>
<evidence type="ECO:0000256" key="1">
    <source>
        <dbReference type="ARBA" id="ARBA00001602"/>
    </source>
</evidence>